<reference evidence="16" key="1">
    <citation type="journal article" date="2020" name="Stud. Mycol.">
        <title>101 Dothideomycetes genomes: a test case for predicting lifestyles and emergence of pathogens.</title>
        <authorList>
            <person name="Haridas S."/>
            <person name="Albert R."/>
            <person name="Binder M."/>
            <person name="Bloem J."/>
            <person name="Labutti K."/>
            <person name="Salamov A."/>
            <person name="Andreopoulos B."/>
            <person name="Baker S."/>
            <person name="Barry K."/>
            <person name="Bills G."/>
            <person name="Bluhm B."/>
            <person name="Cannon C."/>
            <person name="Castanera R."/>
            <person name="Culley D."/>
            <person name="Daum C."/>
            <person name="Ezra D."/>
            <person name="Gonzalez J."/>
            <person name="Henrissat B."/>
            <person name="Kuo A."/>
            <person name="Liang C."/>
            <person name="Lipzen A."/>
            <person name="Lutzoni F."/>
            <person name="Magnuson J."/>
            <person name="Mondo S."/>
            <person name="Nolan M."/>
            <person name="Ohm R."/>
            <person name="Pangilinan J."/>
            <person name="Park H.-J."/>
            <person name="Ramirez L."/>
            <person name="Alfaro M."/>
            <person name="Sun H."/>
            <person name="Tritt A."/>
            <person name="Yoshinaga Y."/>
            <person name="Zwiers L.-H."/>
            <person name="Turgeon B."/>
            <person name="Goodwin S."/>
            <person name="Spatafora J."/>
            <person name="Crous P."/>
            <person name="Grigoriev I."/>
        </authorList>
    </citation>
    <scope>NUCLEOTIDE SEQUENCE</scope>
    <source>
        <strain evidence="16">CBS 113979</strain>
    </source>
</reference>
<keyword evidence="7 14" id="KW-0732">Signal</keyword>
<dbReference type="OrthoDB" id="434at2759"/>
<evidence type="ECO:0000256" key="5">
    <source>
        <dbReference type="ARBA" id="ARBA00012744"/>
    </source>
</evidence>
<evidence type="ECO:0000256" key="3">
    <source>
        <dbReference type="ARBA" id="ARBA00004987"/>
    </source>
</evidence>
<comment type="similarity">
    <text evidence="4">Belongs to the glycosyl hydrolase 3 family.</text>
</comment>
<name>A0A6G1H493_9PEZI</name>
<keyword evidence="11" id="KW-0119">Carbohydrate metabolism</keyword>
<dbReference type="FunFam" id="3.20.20.300:FF:000002">
    <property type="entry name" value="Probable beta-glucosidase"/>
    <property type="match status" value="1"/>
</dbReference>
<dbReference type="InterPro" id="IPR001764">
    <property type="entry name" value="Glyco_hydro_3_N"/>
</dbReference>
<dbReference type="PRINTS" id="PR00133">
    <property type="entry name" value="GLHYDRLASE3"/>
</dbReference>
<dbReference type="AlphaFoldDB" id="A0A6G1H493"/>
<dbReference type="Pfam" id="PF01915">
    <property type="entry name" value="Glyco_hydro_3_C"/>
    <property type="match status" value="1"/>
</dbReference>
<keyword evidence="12" id="KW-0326">Glycosidase</keyword>
<dbReference type="EC" id="3.2.1.21" evidence="5"/>
<comment type="subcellular location">
    <subcellularLocation>
        <location evidence="2">Secreted</location>
    </subcellularLocation>
</comment>
<evidence type="ECO:0000256" key="8">
    <source>
        <dbReference type="ARBA" id="ARBA00022801"/>
    </source>
</evidence>
<keyword evidence="9" id="KW-0136">Cellulose degradation</keyword>
<evidence type="ECO:0000256" key="6">
    <source>
        <dbReference type="ARBA" id="ARBA00022525"/>
    </source>
</evidence>
<dbReference type="InterPro" id="IPR036962">
    <property type="entry name" value="Glyco_hydro_3_N_sf"/>
</dbReference>
<organism evidence="16 17">
    <name type="scientific">Aulographum hederae CBS 113979</name>
    <dbReference type="NCBI Taxonomy" id="1176131"/>
    <lineage>
        <taxon>Eukaryota</taxon>
        <taxon>Fungi</taxon>
        <taxon>Dikarya</taxon>
        <taxon>Ascomycota</taxon>
        <taxon>Pezizomycotina</taxon>
        <taxon>Dothideomycetes</taxon>
        <taxon>Pleosporomycetidae</taxon>
        <taxon>Aulographales</taxon>
        <taxon>Aulographaceae</taxon>
    </lineage>
</organism>
<dbReference type="InterPro" id="IPR036881">
    <property type="entry name" value="Glyco_hydro_3_C_sf"/>
</dbReference>
<sequence>MMFTLFTLLSLLLAPSTLLTTAQHPASPTPRRWDQAFLLANATLLNLTLADKAAILTGTGWYAGPCVGHTAPIASFPEYPSLCLQDGPLGVRYAKNVSAFPAGVTVAQSWDRKLMWDRGNALGEEARAVGVHVQLGPVAGPLGKIPQGGRGWEGFSVDPFLTGVGTAQTVRGMQTAGVQACAKHFIGNEQEVNRTTVNAEIGDREMQELYLWPFAEAVEARVASVMCSYNKVNGTWGCESEGVLKRLLKGTYEEGGLGFSGYVVSDWGAQHTGIGSANAGLDLAMPGDNIVGDTGDRKFLWGDALIEAVNNGSLTTERLDDMVRRVIGAWYLTGQDILAYPEVGFDSRTPFQEANPDPGTGSGMRRLVGRQEEISMVEKHKDIAFRAARDGIVLLKNEGKALPLTNLKSLAIIGEDAATMPEGANACMDRGCNNGTLAMGWGSGTSDFPYLIDPLTAMTNHAKTTNTSLFTSTTNDIPAARSAAAAADVALVFVNSNSGEGYITVEDNPGDRLDLNPWHNGNALVAAVAEAGKPVVVVVHSVGPMILEDILSHENVVGVVWAGIPGQESGSSLKEVLFGGYNPSGKLVFTIAKSEEDYLTKVVTGDVDTFEEGQYVDYRRFDKEDMEVRYPFGYGLSYTTFQYGDISSNILHHIERNASIGKLDLYEPIATISAMVTNTGDKAGAEVAQLYVSLPQEIDTPVRQLRGFDKIMLEPGQSGPVEFQLRRKDISFWNVGIQRWEVPKGEISVAVGGSSRDLPLKAIVEL</sequence>
<dbReference type="InterPro" id="IPR013783">
    <property type="entry name" value="Ig-like_fold"/>
</dbReference>
<dbReference type="FunFam" id="3.40.50.1700:FF:000003">
    <property type="entry name" value="Probable beta-glucosidase"/>
    <property type="match status" value="1"/>
</dbReference>
<protein>
    <recommendedName>
        <fullName evidence="5">beta-glucosidase</fullName>
        <ecNumber evidence="5">3.2.1.21</ecNumber>
    </recommendedName>
</protein>
<evidence type="ECO:0000313" key="16">
    <source>
        <dbReference type="EMBL" id="KAF1987975.1"/>
    </source>
</evidence>
<proteinExistence type="inferred from homology"/>
<keyword evidence="10" id="KW-0325">Glycoprotein</keyword>
<dbReference type="SUPFAM" id="SSF52279">
    <property type="entry name" value="Beta-D-glucan exohydrolase, C-terminal domain"/>
    <property type="match status" value="1"/>
</dbReference>
<comment type="pathway">
    <text evidence="3">Glycan metabolism; cellulose degradation.</text>
</comment>
<gene>
    <name evidence="16" type="ORF">K402DRAFT_374564</name>
</gene>
<dbReference type="Pfam" id="PF14310">
    <property type="entry name" value="Fn3-like"/>
    <property type="match status" value="1"/>
</dbReference>
<dbReference type="Gene3D" id="3.20.20.300">
    <property type="entry name" value="Glycoside hydrolase, family 3, N-terminal domain"/>
    <property type="match status" value="1"/>
</dbReference>
<accession>A0A6G1H493</accession>
<dbReference type="GO" id="GO:0008422">
    <property type="term" value="F:beta-glucosidase activity"/>
    <property type="evidence" value="ECO:0007669"/>
    <property type="project" value="UniProtKB-EC"/>
</dbReference>
<dbReference type="GO" id="GO:0030245">
    <property type="term" value="P:cellulose catabolic process"/>
    <property type="evidence" value="ECO:0007669"/>
    <property type="project" value="UniProtKB-KW"/>
</dbReference>
<keyword evidence="8 16" id="KW-0378">Hydrolase</keyword>
<dbReference type="SMART" id="SM01217">
    <property type="entry name" value="Fn3_like"/>
    <property type="match status" value="1"/>
</dbReference>
<keyword evidence="13" id="KW-0624">Polysaccharide degradation</keyword>
<dbReference type="Gene3D" id="3.40.50.1700">
    <property type="entry name" value="Glycoside hydrolase family 3 C-terminal domain"/>
    <property type="match status" value="1"/>
</dbReference>
<evidence type="ECO:0000256" key="11">
    <source>
        <dbReference type="ARBA" id="ARBA00023277"/>
    </source>
</evidence>
<dbReference type="Gene3D" id="2.60.40.10">
    <property type="entry name" value="Immunoglobulins"/>
    <property type="match status" value="1"/>
</dbReference>
<evidence type="ECO:0000256" key="12">
    <source>
        <dbReference type="ARBA" id="ARBA00023295"/>
    </source>
</evidence>
<evidence type="ECO:0000256" key="2">
    <source>
        <dbReference type="ARBA" id="ARBA00004613"/>
    </source>
</evidence>
<dbReference type="InterPro" id="IPR002772">
    <property type="entry name" value="Glyco_hydro_3_C"/>
</dbReference>
<dbReference type="InterPro" id="IPR026891">
    <property type="entry name" value="Fn3-like"/>
</dbReference>
<evidence type="ECO:0000256" key="14">
    <source>
        <dbReference type="SAM" id="SignalP"/>
    </source>
</evidence>
<evidence type="ECO:0000256" key="9">
    <source>
        <dbReference type="ARBA" id="ARBA00023001"/>
    </source>
</evidence>
<evidence type="ECO:0000256" key="7">
    <source>
        <dbReference type="ARBA" id="ARBA00022729"/>
    </source>
</evidence>
<feature type="domain" description="Fibronectin type III-like" evidence="15">
    <location>
        <begin position="686"/>
        <end position="755"/>
    </location>
</feature>
<comment type="catalytic activity">
    <reaction evidence="1">
        <text>Hydrolysis of terminal, non-reducing beta-D-glucosyl residues with release of beta-D-glucose.</text>
        <dbReference type="EC" id="3.2.1.21"/>
    </reaction>
</comment>
<dbReference type="InterPro" id="IPR017853">
    <property type="entry name" value="GH"/>
</dbReference>
<evidence type="ECO:0000256" key="13">
    <source>
        <dbReference type="ARBA" id="ARBA00023326"/>
    </source>
</evidence>
<feature type="signal peptide" evidence="14">
    <location>
        <begin position="1"/>
        <end position="22"/>
    </location>
</feature>
<dbReference type="Proteomes" id="UP000800041">
    <property type="component" value="Unassembled WGS sequence"/>
</dbReference>
<dbReference type="InterPro" id="IPR050288">
    <property type="entry name" value="Cellulose_deg_GH3"/>
</dbReference>
<dbReference type="PANTHER" id="PTHR42715">
    <property type="entry name" value="BETA-GLUCOSIDASE"/>
    <property type="match status" value="1"/>
</dbReference>
<evidence type="ECO:0000256" key="1">
    <source>
        <dbReference type="ARBA" id="ARBA00000448"/>
    </source>
</evidence>
<feature type="chain" id="PRO_5026305383" description="beta-glucosidase" evidence="14">
    <location>
        <begin position="23"/>
        <end position="766"/>
    </location>
</feature>
<evidence type="ECO:0000256" key="4">
    <source>
        <dbReference type="ARBA" id="ARBA00005336"/>
    </source>
</evidence>
<dbReference type="EMBL" id="ML977150">
    <property type="protein sequence ID" value="KAF1987975.1"/>
    <property type="molecule type" value="Genomic_DNA"/>
</dbReference>
<evidence type="ECO:0000259" key="15">
    <source>
        <dbReference type="SMART" id="SM01217"/>
    </source>
</evidence>
<dbReference type="GO" id="GO:0005576">
    <property type="term" value="C:extracellular region"/>
    <property type="evidence" value="ECO:0007669"/>
    <property type="project" value="UniProtKB-SubCell"/>
</dbReference>
<dbReference type="SUPFAM" id="SSF51445">
    <property type="entry name" value="(Trans)glycosidases"/>
    <property type="match status" value="1"/>
</dbReference>
<dbReference type="Pfam" id="PF00933">
    <property type="entry name" value="Glyco_hydro_3"/>
    <property type="match status" value="1"/>
</dbReference>
<keyword evidence="6" id="KW-0964">Secreted</keyword>
<keyword evidence="17" id="KW-1185">Reference proteome</keyword>
<evidence type="ECO:0000313" key="17">
    <source>
        <dbReference type="Proteomes" id="UP000800041"/>
    </source>
</evidence>
<evidence type="ECO:0000256" key="10">
    <source>
        <dbReference type="ARBA" id="ARBA00023180"/>
    </source>
</evidence>
<dbReference type="PANTHER" id="PTHR42715:SF28">
    <property type="entry name" value="BETA-GLUCOSIDASE L-RELATED"/>
    <property type="match status" value="1"/>
</dbReference>